<evidence type="ECO:0000313" key="3">
    <source>
        <dbReference type="EMBL" id="AIE93538.1"/>
    </source>
</evidence>
<feature type="transmembrane region" description="Helical" evidence="1">
    <location>
        <begin position="259"/>
        <end position="285"/>
    </location>
</feature>
<reference evidence="3" key="1">
    <citation type="journal article" date="2014" name="Genome Biol. Evol.">
        <title>Pangenome evidence for extensive interdomain horizontal transfer affecting lineage core and shell genes in uncultured planktonic thaumarchaeota and euryarchaeota.</title>
        <authorList>
            <person name="Deschamps P."/>
            <person name="Zivanovic Y."/>
            <person name="Moreira D."/>
            <person name="Rodriguez-Valera F."/>
            <person name="Lopez-Garcia P."/>
        </authorList>
    </citation>
    <scope>NUCLEOTIDE SEQUENCE</scope>
</reference>
<keyword evidence="1" id="KW-0472">Membrane</keyword>
<dbReference type="InterPro" id="IPR001173">
    <property type="entry name" value="Glyco_trans_2-like"/>
</dbReference>
<proteinExistence type="predicted"/>
<feature type="transmembrane region" description="Helical" evidence="1">
    <location>
        <begin position="305"/>
        <end position="323"/>
    </location>
</feature>
<keyword evidence="1" id="KW-0812">Transmembrane</keyword>
<organism evidence="3">
    <name type="scientific">uncultured marine group II/III euryarchaeote AD1000_38_E02</name>
    <dbReference type="NCBI Taxonomy" id="1457760"/>
    <lineage>
        <taxon>Archaea</taxon>
        <taxon>Methanobacteriati</taxon>
        <taxon>Methanobacteriota</taxon>
        <taxon>environmental samples</taxon>
    </lineage>
</organism>
<feature type="transmembrane region" description="Helical" evidence="1">
    <location>
        <begin position="332"/>
        <end position="350"/>
    </location>
</feature>
<protein>
    <submittedName>
        <fullName evidence="3">Glycosyl transferase</fullName>
    </submittedName>
</protein>
<dbReference type="EMBL" id="KF900397">
    <property type="protein sequence ID" value="AIE93538.1"/>
    <property type="molecule type" value="Genomic_DNA"/>
</dbReference>
<dbReference type="Pfam" id="PF00535">
    <property type="entry name" value="Glycos_transf_2"/>
    <property type="match status" value="1"/>
</dbReference>
<dbReference type="Gene3D" id="3.90.550.10">
    <property type="entry name" value="Spore Coat Polysaccharide Biosynthesis Protein SpsA, Chain A"/>
    <property type="match status" value="1"/>
</dbReference>
<dbReference type="PANTHER" id="PTHR43646">
    <property type="entry name" value="GLYCOSYLTRANSFERASE"/>
    <property type="match status" value="1"/>
</dbReference>
<dbReference type="GO" id="GO:0016740">
    <property type="term" value="F:transferase activity"/>
    <property type="evidence" value="ECO:0007669"/>
    <property type="project" value="UniProtKB-KW"/>
</dbReference>
<keyword evidence="1" id="KW-1133">Transmembrane helix</keyword>
<accession>A0A075FQN1</accession>
<name>A0A075FQN1_9EURY</name>
<dbReference type="InterPro" id="IPR029044">
    <property type="entry name" value="Nucleotide-diphossugar_trans"/>
</dbReference>
<evidence type="ECO:0000259" key="2">
    <source>
        <dbReference type="Pfam" id="PF00535"/>
    </source>
</evidence>
<dbReference type="SUPFAM" id="SSF53448">
    <property type="entry name" value="Nucleotide-diphospho-sugar transferases"/>
    <property type="match status" value="1"/>
</dbReference>
<feature type="domain" description="Glycosyltransferase 2-like" evidence="2">
    <location>
        <begin position="11"/>
        <end position="186"/>
    </location>
</feature>
<dbReference type="PANTHER" id="PTHR43646:SF6">
    <property type="entry name" value="PRE-MYCOFACTOCIN GLYCOSYLTRANSFERASE"/>
    <property type="match status" value="1"/>
</dbReference>
<evidence type="ECO:0000256" key="1">
    <source>
        <dbReference type="SAM" id="Phobius"/>
    </source>
</evidence>
<dbReference type="AlphaFoldDB" id="A0A075FQN1"/>
<sequence>MASEGGGSRVCVIIPSLRNAEELGITLDGLANQTWPSDEARSSGSTFEVVVVGPSGDPGQAVAESQGARFIDDEGSRTRADACNVALAAVDCDIVMFTDDDVWVESDWVEKLVRWFEREEVAGVGGPNFAPADERSTFWQRVIDVTFCSKWVTAGTNYGKRGTADLEPAEQLPGVNAAYRKSVLDAVGGFDEGAIGCEDAMLDHRIEQAGYKLWTDGSAIMWHRRRNPARVRKQIQNYGLVRILASEVHPGMKAWSHTVVGLFPILALIGIGAFVCGAMSGGLAWPEFWNISPSVVPFGCPRTAVHLPVSLGALYVLLCWAGAAKGNSPSRTFATVLVAPLMTFLLHWSYGTGVLKAWWRIYVSKKPGLQVDDKDRS</sequence>
<keyword evidence="3" id="KW-0808">Transferase</keyword>